<dbReference type="GO" id="GO:0008270">
    <property type="term" value="F:zinc ion binding"/>
    <property type="evidence" value="ECO:0007669"/>
    <property type="project" value="InterPro"/>
</dbReference>
<name>C6HNF8_AJECH</name>
<dbReference type="SMART" id="SM00906">
    <property type="entry name" value="Fungal_trans"/>
    <property type="match status" value="1"/>
</dbReference>
<gene>
    <name evidence="10" type="ORF">HCDG_07739</name>
</gene>
<dbReference type="Pfam" id="PF04082">
    <property type="entry name" value="Fungal_trans"/>
    <property type="match status" value="1"/>
</dbReference>
<feature type="domain" description="Xylanolytic transcriptional activator regulatory" evidence="9">
    <location>
        <begin position="413"/>
        <end position="487"/>
    </location>
</feature>
<evidence type="ECO:0000313" key="10">
    <source>
        <dbReference type="EMBL" id="EER38004.1"/>
    </source>
</evidence>
<dbReference type="EMBL" id="GG692432">
    <property type="protein sequence ID" value="EER38004.1"/>
    <property type="molecule type" value="Genomic_DNA"/>
</dbReference>
<evidence type="ECO:0000256" key="3">
    <source>
        <dbReference type="ARBA" id="ARBA00023015"/>
    </source>
</evidence>
<feature type="region of interest" description="Disordered" evidence="7">
    <location>
        <begin position="772"/>
        <end position="797"/>
    </location>
</feature>
<dbReference type="PANTHER" id="PTHR31313:SF85">
    <property type="entry name" value="ZN(II)2CYS6 TRANSCRIPTION FACTOR (EUROFUNG)"/>
    <property type="match status" value="1"/>
</dbReference>
<evidence type="ECO:0000313" key="11">
    <source>
        <dbReference type="Proteomes" id="UP000002624"/>
    </source>
</evidence>
<feature type="compositionally biased region" description="Low complexity" evidence="7">
    <location>
        <begin position="742"/>
        <end position="756"/>
    </location>
</feature>
<evidence type="ECO:0000256" key="7">
    <source>
        <dbReference type="SAM" id="MobiDB-lite"/>
    </source>
</evidence>
<keyword evidence="4" id="KW-0238">DNA-binding</keyword>
<dbReference type="PANTHER" id="PTHR31313">
    <property type="entry name" value="TY1 ENHANCER ACTIVATOR"/>
    <property type="match status" value="1"/>
</dbReference>
<keyword evidence="2" id="KW-0862">Zinc</keyword>
<dbReference type="OrthoDB" id="4161332at2759"/>
<evidence type="ECO:0000256" key="2">
    <source>
        <dbReference type="ARBA" id="ARBA00022833"/>
    </source>
</evidence>
<feature type="region of interest" description="Disordered" evidence="7">
    <location>
        <begin position="730"/>
        <end position="756"/>
    </location>
</feature>
<protein>
    <submittedName>
        <fullName evidence="10">C6 transcription factor</fullName>
    </submittedName>
</protein>
<keyword evidence="8" id="KW-0472">Membrane</keyword>
<dbReference type="GO" id="GO:0003677">
    <property type="term" value="F:DNA binding"/>
    <property type="evidence" value="ECO:0007669"/>
    <property type="project" value="UniProtKB-KW"/>
</dbReference>
<accession>C6HNF8</accession>
<reference evidence="11" key="1">
    <citation type="submission" date="2009-05" db="EMBL/GenBank/DDBJ databases">
        <title>The genome sequence of Ajellomyces capsulatus strain H143.</title>
        <authorList>
            <person name="Champion M."/>
            <person name="Cuomo C.A."/>
            <person name="Ma L.-J."/>
            <person name="Henn M.R."/>
            <person name="Sil A."/>
            <person name="Goldman B."/>
            <person name="Young S.K."/>
            <person name="Kodira C.D."/>
            <person name="Zeng Q."/>
            <person name="Koehrsen M."/>
            <person name="Alvarado L."/>
            <person name="Berlin A.M."/>
            <person name="Borenstein D."/>
            <person name="Chen Z."/>
            <person name="Engels R."/>
            <person name="Freedman E."/>
            <person name="Gellesch M."/>
            <person name="Goldberg J."/>
            <person name="Griggs A."/>
            <person name="Gujja S."/>
            <person name="Heiman D.I."/>
            <person name="Hepburn T.A."/>
            <person name="Howarth C."/>
            <person name="Jen D."/>
            <person name="Larson L."/>
            <person name="Lewis B."/>
            <person name="Mehta T."/>
            <person name="Park D."/>
            <person name="Pearson M."/>
            <person name="Roberts A."/>
            <person name="Saif S."/>
            <person name="Shea T.D."/>
            <person name="Shenoy N."/>
            <person name="Sisk P."/>
            <person name="Stolte C."/>
            <person name="Sykes S."/>
            <person name="Walk T."/>
            <person name="White J."/>
            <person name="Yandava C."/>
            <person name="Klein B."/>
            <person name="McEwen J.G."/>
            <person name="Puccia R."/>
            <person name="Goldman G.H."/>
            <person name="Felipe M.S."/>
            <person name="Nino-Vega G."/>
            <person name="San-Blas G."/>
            <person name="Taylor J.W."/>
            <person name="Mendoza L."/>
            <person name="Galagan J.E."/>
            <person name="Nusbaum C."/>
            <person name="Birren B.W."/>
        </authorList>
    </citation>
    <scope>NUCLEOTIDE SEQUENCE [LARGE SCALE GENOMIC DNA]</scope>
    <source>
        <strain evidence="11">H143</strain>
    </source>
</reference>
<dbReference type="AlphaFoldDB" id="C6HNF8"/>
<evidence type="ECO:0000256" key="5">
    <source>
        <dbReference type="ARBA" id="ARBA00023163"/>
    </source>
</evidence>
<evidence type="ECO:0000256" key="1">
    <source>
        <dbReference type="ARBA" id="ARBA00022723"/>
    </source>
</evidence>
<dbReference type="Proteomes" id="UP000002624">
    <property type="component" value="Unassembled WGS sequence"/>
</dbReference>
<keyword evidence="1" id="KW-0479">Metal-binding</keyword>
<dbReference type="InterPro" id="IPR051615">
    <property type="entry name" value="Transcr_Regulatory_Elem"/>
</dbReference>
<dbReference type="VEuPathDB" id="FungiDB:HCDG_07739"/>
<dbReference type="STRING" id="544712.C6HNF8"/>
<evidence type="ECO:0000256" key="6">
    <source>
        <dbReference type="ARBA" id="ARBA00023242"/>
    </source>
</evidence>
<feature type="region of interest" description="Disordered" evidence="7">
    <location>
        <begin position="134"/>
        <end position="186"/>
    </location>
</feature>
<dbReference type="HOGENOM" id="CLU_007003_4_1_1"/>
<keyword evidence="8" id="KW-1133">Transmembrane helix</keyword>
<sequence>MVDRLSHAESFSCRVFENPNAQSIHCPQGLTPPAATIPFWSTPTPGKTSGQLSRQPLFANITPSLSPMPARLLNYSPTRCLKTLGSLVKCNEPTPHARDVPHVEKPATPTLSYTKTLEARVAELEATIAQLRGGYGNADDATGPQNSEQQHHHHHQQKNNIEESQRRASGSIRPRDARDADDNHIPRDLVRGIDGLKVGDDGRISLYGPTSLFQLPSSLVRENTDALSPVASELDSRKERLINNAWRERAFEQLTTIPVRGCRFHCVSIWFSFFSLRVSLSFLFLFLFDMGIRRYTELTQDPFQHLLDSHWCWVHPLFNFVYRPAFTRDMKLNGPYFSEILLNAIVSHSMRWCKNEPKIANQIKELDCGNKFLDKVCFGLFNSLKAGNGQIPIVQSLLLLSAEECGRGNRTQAWLYSGMAFRLVEDLGITIDSRKYSSVRFSDEDIEIRNRLFWTCYFWDKLVSLYFGRSPIIQDTPVSPPRILLDDTAEIEIWTPHGVVFPEGTHYPPTQSHATSCFMKMCSLTEILNQIIIHIYDPVRKSTEAEFQTCLVQQSSSLERWWDELPVFLKLIIDNLPPYSPPSHIVTLNCIYHTTNILLHRPALCSRPFRGAAEETHNGKPLVQCVSSATSILALYDLYRRTFGDGHVLLSMAYSIYTAASIFLLEIQALRYASPQTLDKLRFCVAALNRVTMTNPVIKTALNLIEQELAKLGIDIRDSSNRDTQHISLARKATGVSRPHSDQLTASSSSPSTIQTTQSPLLYTVPPHGAFSFTPPPLAKQREDDSNAMLTDPDPSLAIPDSLKQEGMYEIAPELFEAFSYVDPLSTTMGGKFETGWGEGEAM</sequence>
<keyword evidence="8" id="KW-0812">Transmembrane</keyword>
<dbReference type="OMA" id="INGPYYS"/>
<proteinExistence type="predicted"/>
<evidence type="ECO:0000256" key="8">
    <source>
        <dbReference type="SAM" id="Phobius"/>
    </source>
</evidence>
<feature type="compositionally biased region" description="Basic and acidic residues" evidence="7">
    <location>
        <begin position="173"/>
        <end position="186"/>
    </location>
</feature>
<dbReference type="CDD" id="cd12148">
    <property type="entry name" value="fungal_TF_MHR"/>
    <property type="match status" value="1"/>
</dbReference>
<evidence type="ECO:0000256" key="4">
    <source>
        <dbReference type="ARBA" id="ARBA00023125"/>
    </source>
</evidence>
<evidence type="ECO:0000259" key="9">
    <source>
        <dbReference type="SMART" id="SM00906"/>
    </source>
</evidence>
<dbReference type="GO" id="GO:0006351">
    <property type="term" value="P:DNA-templated transcription"/>
    <property type="evidence" value="ECO:0007669"/>
    <property type="project" value="InterPro"/>
</dbReference>
<feature type="transmembrane region" description="Helical" evidence="8">
    <location>
        <begin position="267"/>
        <end position="288"/>
    </location>
</feature>
<organism evidence="10 11">
    <name type="scientific">Ajellomyces capsulatus (strain H143)</name>
    <name type="common">Darling's disease fungus</name>
    <name type="synonym">Histoplasma capsulatum</name>
    <dbReference type="NCBI Taxonomy" id="544712"/>
    <lineage>
        <taxon>Eukaryota</taxon>
        <taxon>Fungi</taxon>
        <taxon>Dikarya</taxon>
        <taxon>Ascomycota</taxon>
        <taxon>Pezizomycotina</taxon>
        <taxon>Eurotiomycetes</taxon>
        <taxon>Eurotiomycetidae</taxon>
        <taxon>Onygenales</taxon>
        <taxon>Ajellomycetaceae</taxon>
        <taxon>Histoplasma</taxon>
    </lineage>
</organism>
<keyword evidence="5" id="KW-0804">Transcription</keyword>
<keyword evidence="6" id="KW-0539">Nucleus</keyword>
<dbReference type="InterPro" id="IPR007219">
    <property type="entry name" value="XnlR_reg_dom"/>
</dbReference>
<keyword evidence="3" id="KW-0805">Transcription regulation</keyword>